<evidence type="ECO:0000256" key="1">
    <source>
        <dbReference type="ARBA" id="ARBA00004651"/>
    </source>
</evidence>
<dbReference type="AlphaFoldDB" id="A0A1I5M9A3"/>
<comment type="similarity">
    <text evidence="2">Belongs to the major facilitator superfamily. Metabolite:H+ Symporter (MHS) family (TC 2.A.1.6) family.</text>
</comment>
<evidence type="ECO:0000256" key="6">
    <source>
        <dbReference type="ARBA" id="ARBA00022847"/>
    </source>
</evidence>
<dbReference type="InParanoid" id="A0A1I5M9A3"/>
<evidence type="ECO:0000313" key="13">
    <source>
        <dbReference type="EMBL" id="SFP06090.1"/>
    </source>
</evidence>
<name>A0A1I5M9A3_9ACTN</name>
<evidence type="ECO:0000256" key="5">
    <source>
        <dbReference type="ARBA" id="ARBA00022692"/>
    </source>
</evidence>
<accession>A0A1I5M9A3</accession>
<feature type="transmembrane region" description="Helical" evidence="11">
    <location>
        <begin position="52"/>
        <end position="73"/>
    </location>
</feature>
<dbReference type="Gene3D" id="1.20.1250.20">
    <property type="entry name" value="MFS general substrate transporter like domains"/>
    <property type="match status" value="2"/>
</dbReference>
<feature type="transmembrane region" description="Helical" evidence="11">
    <location>
        <begin position="85"/>
        <end position="103"/>
    </location>
</feature>
<feature type="transmembrane region" description="Helical" evidence="11">
    <location>
        <begin position="236"/>
        <end position="257"/>
    </location>
</feature>
<dbReference type="EMBL" id="FOVH01000011">
    <property type="protein sequence ID" value="SFP06090.1"/>
    <property type="molecule type" value="Genomic_DNA"/>
</dbReference>
<feature type="transmembrane region" description="Helical" evidence="11">
    <location>
        <begin position="109"/>
        <end position="130"/>
    </location>
</feature>
<reference evidence="13 14" key="1">
    <citation type="submission" date="2016-10" db="EMBL/GenBank/DDBJ databases">
        <authorList>
            <person name="de Groot N.N."/>
        </authorList>
    </citation>
    <scope>NUCLEOTIDE SEQUENCE [LARGE SCALE GENOMIC DNA]</scope>
    <source>
        <strain evidence="13 14">DSM 43067</strain>
    </source>
</reference>
<gene>
    <name evidence="13" type="ORF">SAMN04489713_111208</name>
</gene>
<evidence type="ECO:0000256" key="7">
    <source>
        <dbReference type="ARBA" id="ARBA00022989"/>
    </source>
</evidence>
<dbReference type="PANTHER" id="PTHR43528:SF1">
    <property type="entry name" value="ALPHA-KETOGLUTARATE PERMEASE"/>
    <property type="match status" value="1"/>
</dbReference>
<dbReference type="RefSeq" id="WP_075022859.1">
    <property type="nucleotide sequence ID" value="NZ_FOVH01000011.1"/>
</dbReference>
<protein>
    <recommendedName>
        <fullName evidence="10">Putative proline/betaine transporter</fullName>
    </recommendedName>
</protein>
<dbReference type="InterPro" id="IPR005828">
    <property type="entry name" value="MFS_sugar_transport-like"/>
</dbReference>
<proteinExistence type="inferred from homology"/>
<feature type="transmembrane region" description="Helical" evidence="11">
    <location>
        <begin position="269"/>
        <end position="287"/>
    </location>
</feature>
<feature type="transmembrane region" description="Helical" evidence="11">
    <location>
        <begin position="329"/>
        <end position="355"/>
    </location>
</feature>
<feature type="domain" description="Major facilitator superfamily (MFS) profile" evidence="12">
    <location>
        <begin position="13"/>
        <end position="418"/>
    </location>
</feature>
<evidence type="ECO:0000259" key="12">
    <source>
        <dbReference type="PROSITE" id="PS50850"/>
    </source>
</evidence>
<sequence>MTTYVTPATRRSAVRAAGIGNFVEWYDFALYGYFATTIATQFFPGHDPTARLLSTFAVFAVGFAIRPVGGVVFGHLGDRLGRRTALTLAVVLMSVATLGIGLLPGYATVGLLAPALLLVCRLAQGFSAGGEQVGANTFIIEYAPDGQRGRYAATIPIWVAAGTITAAVFAFAAGQALPEAWGWRVPFLLAAPLGLIGLYLRLRIEDSPEFRAVEEAGEIEQAPLLEALRTSKLRMLLLFGWAITNAVGFYLMAGYTTSYITSELGRSDATALISSSLALVAFAVSAGIGGRLSDRHGRVPVAATAAVALAVVAVPAFDLVRGDHLAGVLLGQALIGLCLGPISCTTCLLTVELFAPRIRYSASALSFNLCYTAFGGTAAYVATWLVSTTGAQLSPAIYLATVAVISTVTAVGGLSRVLPARSVRPLSGPAPTTAAPQTPRS</sequence>
<dbReference type="eggNOG" id="COG0477">
    <property type="taxonomic scope" value="Bacteria"/>
</dbReference>
<comment type="subcellular location">
    <subcellularLocation>
        <location evidence="1">Cell membrane</location>
        <topology evidence="1">Multi-pass membrane protein</topology>
    </subcellularLocation>
</comment>
<feature type="transmembrane region" description="Helical" evidence="11">
    <location>
        <begin position="299"/>
        <end position="317"/>
    </location>
</feature>
<keyword evidence="14" id="KW-1185">Reference proteome</keyword>
<dbReference type="GO" id="GO:0015293">
    <property type="term" value="F:symporter activity"/>
    <property type="evidence" value="ECO:0007669"/>
    <property type="project" value="UniProtKB-KW"/>
</dbReference>
<feature type="transmembrane region" description="Helical" evidence="11">
    <location>
        <begin position="367"/>
        <end position="385"/>
    </location>
</feature>
<evidence type="ECO:0000256" key="11">
    <source>
        <dbReference type="SAM" id="Phobius"/>
    </source>
</evidence>
<dbReference type="InterPro" id="IPR020846">
    <property type="entry name" value="MFS_dom"/>
</dbReference>
<keyword evidence="5 11" id="KW-0812">Transmembrane</keyword>
<feature type="transmembrane region" description="Helical" evidence="11">
    <location>
        <begin position="397"/>
        <end position="418"/>
    </location>
</feature>
<keyword evidence="4" id="KW-1003">Cell membrane</keyword>
<feature type="transmembrane region" description="Helical" evidence="11">
    <location>
        <begin position="151"/>
        <end position="173"/>
    </location>
</feature>
<evidence type="ECO:0000256" key="3">
    <source>
        <dbReference type="ARBA" id="ARBA00022448"/>
    </source>
</evidence>
<evidence type="ECO:0000256" key="4">
    <source>
        <dbReference type="ARBA" id="ARBA00022475"/>
    </source>
</evidence>
<dbReference type="GO" id="GO:0005886">
    <property type="term" value="C:plasma membrane"/>
    <property type="evidence" value="ECO:0007669"/>
    <property type="project" value="UniProtKB-SubCell"/>
</dbReference>
<keyword evidence="7 11" id="KW-1133">Transmembrane helix</keyword>
<dbReference type="InterPro" id="IPR051084">
    <property type="entry name" value="H+-coupled_symporters"/>
</dbReference>
<dbReference type="STRING" id="1993.SAMN04489713_111208"/>
<comment type="function">
    <text evidence="9">May be a proton symporter involved in the uptake of osmolytes such as proline and glycine betaine.</text>
</comment>
<evidence type="ECO:0000313" key="14">
    <source>
        <dbReference type="Proteomes" id="UP000183413"/>
    </source>
</evidence>
<evidence type="ECO:0000256" key="10">
    <source>
        <dbReference type="ARBA" id="ARBA00039918"/>
    </source>
</evidence>
<dbReference type="PANTHER" id="PTHR43528">
    <property type="entry name" value="ALPHA-KETOGLUTARATE PERMEASE"/>
    <property type="match status" value="1"/>
</dbReference>
<evidence type="ECO:0000256" key="8">
    <source>
        <dbReference type="ARBA" id="ARBA00023136"/>
    </source>
</evidence>
<keyword evidence="3" id="KW-0813">Transport</keyword>
<keyword evidence="8 11" id="KW-0472">Membrane</keyword>
<evidence type="ECO:0000256" key="9">
    <source>
        <dbReference type="ARBA" id="ARBA00037295"/>
    </source>
</evidence>
<dbReference type="PROSITE" id="PS50850">
    <property type="entry name" value="MFS"/>
    <property type="match status" value="1"/>
</dbReference>
<dbReference type="Pfam" id="PF00083">
    <property type="entry name" value="Sugar_tr"/>
    <property type="match status" value="2"/>
</dbReference>
<dbReference type="Proteomes" id="UP000183413">
    <property type="component" value="Unassembled WGS sequence"/>
</dbReference>
<organism evidence="13 14">
    <name type="scientific">Actinomadura madurae</name>
    <dbReference type="NCBI Taxonomy" id="1993"/>
    <lineage>
        <taxon>Bacteria</taxon>
        <taxon>Bacillati</taxon>
        <taxon>Actinomycetota</taxon>
        <taxon>Actinomycetes</taxon>
        <taxon>Streptosporangiales</taxon>
        <taxon>Thermomonosporaceae</taxon>
        <taxon>Actinomadura</taxon>
    </lineage>
</organism>
<keyword evidence="6" id="KW-0769">Symport</keyword>
<dbReference type="SUPFAM" id="SSF103473">
    <property type="entry name" value="MFS general substrate transporter"/>
    <property type="match status" value="1"/>
</dbReference>
<evidence type="ECO:0000256" key="2">
    <source>
        <dbReference type="ARBA" id="ARBA00008240"/>
    </source>
</evidence>
<dbReference type="FunFam" id="1.20.1250.20:FF:000001">
    <property type="entry name" value="Dicarboxylate MFS transporter"/>
    <property type="match status" value="1"/>
</dbReference>
<feature type="transmembrane region" description="Helical" evidence="11">
    <location>
        <begin position="185"/>
        <end position="202"/>
    </location>
</feature>
<dbReference type="InterPro" id="IPR036259">
    <property type="entry name" value="MFS_trans_sf"/>
</dbReference>